<feature type="transmembrane region" description="Helical" evidence="7">
    <location>
        <begin position="165"/>
        <end position="187"/>
    </location>
</feature>
<keyword evidence="5 7" id="KW-1133">Transmembrane helix</keyword>
<sequence>MPKTTHNTWLKNLSPAFPGLLVGVLVALVSIALNWAVPLVSSLLFAMIIGLLLANVGRKGQGLPASWQPGAKLCMKTILRAGVVLLGLRLSLPAVISLGWGVVGVILLTVTCVFVFTLFLGRWLKIGPTTTLLTATGTAICGAAAVAGMSAVFTDDDSEDVDDAAATAIASVTLFGSLAILLIPALAKLLGLAPLQSGVLVGASIHEVGQVVAAGGLMGPEVLDVAVVTKLGRVAMLAPLVAIVGVIHARKMSQLPAKGHAKRPPIVPLFVVGFLAMVLLRSVAGAYLPGWFLWGANQVSVFLLTMGMFAMGAGVNLRVVATTGLRALGLGAFAGVVATLVALGGIYALV</sequence>
<dbReference type="OrthoDB" id="9766798at2"/>
<dbReference type="Proteomes" id="UP000186785">
    <property type="component" value="Unassembled WGS sequence"/>
</dbReference>
<dbReference type="PANTHER" id="PTHR30106">
    <property type="entry name" value="INNER MEMBRANE PROTEIN YEIH-RELATED"/>
    <property type="match status" value="1"/>
</dbReference>
<dbReference type="InterPro" id="IPR018383">
    <property type="entry name" value="UPF0324_pro"/>
</dbReference>
<accession>A0A1Q5PLI3</accession>
<evidence type="ECO:0000313" key="8">
    <source>
        <dbReference type="EMBL" id="OKL47906.1"/>
    </source>
</evidence>
<evidence type="ECO:0000256" key="1">
    <source>
        <dbReference type="ARBA" id="ARBA00004651"/>
    </source>
</evidence>
<comment type="subcellular location">
    <subcellularLocation>
        <location evidence="1">Cell membrane</location>
        <topology evidence="1">Multi-pass membrane protein</topology>
    </subcellularLocation>
</comment>
<evidence type="ECO:0000256" key="4">
    <source>
        <dbReference type="ARBA" id="ARBA00022692"/>
    </source>
</evidence>
<evidence type="ECO:0000256" key="7">
    <source>
        <dbReference type="SAM" id="Phobius"/>
    </source>
</evidence>
<feature type="transmembrane region" description="Helical" evidence="7">
    <location>
        <begin position="199"/>
        <end position="219"/>
    </location>
</feature>
<evidence type="ECO:0000313" key="9">
    <source>
        <dbReference type="Proteomes" id="UP000186785"/>
    </source>
</evidence>
<dbReference type="GO" id="GO:0005886">
    <property type="term" value="C:plasma membrane"/>
    <property type="evidence" value="ECO:0007669"/>
    <property type="project" value="UniProtKB-SubCell"/>
</dbReference>
<feature type="transmembrane region" description="Helical" evidence="7">
    <location>
        <begin position="78"/>
        <end position="96"/>
    </location>
</feature>
<comment type="similarity">
    <text evidence="2">Belongs to the UPF0324 family.</text>
</comment>
<keyword evidence="3" id="KW-1003">Cell membrane</keyword>
<organism evidence="8 9">
    <name type="scientific">Boudabousia liubingyangii</name>
    <dbReference type="NCBI Taxonomy" id="1921764"/>
    <lineage>
        <taxon>Bacteria</taxon>
        <taxon>Bacillati</taxon>
        <taxon>Actinomycetota</taxon>
        <taxon>Actinomycetes</taxon>
        <taxon>Actinomycetales</taxon>
        <taxon>Actinomycetaceae</taxon>
        <taxon>Boudabousia</taxon>
    </lineage>
</organism>
<gene>
    <name evidence="8" type="ORF">BSR29_05320</name>
</gene>
<evidence type="ECO:0000256" key="3">
    <source>
        <dbReference type="ARBA" id="ARBA00022475"/>
    </source>
</evidence>
<feature type="transmembrane region" description="Helical" evidence="7">
    <location>
        <begin position="132"/>
        <end position="153"/>
    </location>
</feature>
<name>A0A1Q5PLI3_9ACTO</name>
<evidence type="ECO:0000256" key="2">
    <source>
        <dbReference type="ARBA" id="ARBA00007977"/>
    </source>
</evidence>
<dbReference type="AlphaFoldDB" id="A0A1Q5PLI3"/>
<keyword evidence="4 7" id="KW-0812">Transmembrane</keyword>
<feature type="transmembrane region" description="Helical" evidence="7">
    <location>
        <begin position="102"/>
        <end position="120"/>
    </location>
</feature>
<feature type="transmembrane region" description="Helical" evidence="7">
    <location>
        <begin position="231"/>
        <end position="249"/>
    </location>
</feature>
<feature type="transmembrane region" description="Helical" evidence="7">
    <location>
        <begin position="269"/>
        <end position="294"/>
    </location>
</feature>
<dbReference type="EMBL" id="MQSV01000003">
    <property type="protein sequence ID" value="OKL47906.1"/>
    <property type="molecule type" value="Genomic_DNA"/>
</dbReference>
<dbReference type="RefSeq" id="WP_073709266.1">
    <property type="nucleotide sequence ID" value="NZ_MQSV01000003.1"/>
</dbReference>
<feature type="transmembrane region" description="Helical" evidence="7">
    <location>
        <begin position="300"/>
        <end position="320"/>
    </location>
</feature>
<comment type="caution">
    <text evidence="8">The sequence shown here is derived from an EMBL/GenBank/DDBJ whole genome shotgun (WGS) entry which is preliminary data.</text>
</comment>
<evidence type="ECO:0008006" key="10">
    <source>
        <dbReference type="Google" id="ProtNLM"/>
    </source>
</evidence>
<protein>
    <recommendedName>
        <fullName evidence="10">Sulfate exporter family transporter</fullName>
    </recommendedName>
</protein>
<feature type="transmembrane region" description="Helical" evidence="7">
    <location>
        <begin position="327"/>
        <end position="349"/>
    </location>
</feature>
<keyword evidence="9" id="KW-1185">Reference proteome</keyword>
<dbReference type="PANTHER" id="PTHR30106:SF2">
    <property type="entry name" value="UPF0324 INNER MEMBRANE PROTEIN YEIH"/>
    <property type="match status" value="1"/>
</dbReference>
<dbReference type="Pfam" id="PF03601">
    <property type="entry name" value="Cons_hypoth698"/>
    <property type="match status" value="1"/>
</dbReference>
<feature type="transmembrane region" description="Helical" evidence="7">
    <location>
        <begin position="39"/>
        <end position="57"/>
    </location>
</feature>
<feature type="transmembrane region" description="Helical" evidence="7">
    <location>
        <begin position="12"/>
        <end position="33"/>
    </location>
</feature>
<reference evidence="8 9" key="1">
    <citation type="submission" date="2016-11" db="EMBL/GenBank/DDBJ databases">
        <title>Actinomyces gypaetusis sp. nov. isolated from the vulture Gypaetus barbatus in Qinghai Tibet Plateau China.</title>
        <authorList>
            <person name="Meng X."/>
        </authorList>
    </citation>
    <scope>NUCLEOTIDE SEQUENCE [LARGE SCALE GENOMIC DNA]</scope>
    <source>
        <strain evidence="8 9">VUL4_2</strain>
    </source>
</reference>
<proteinExistence type="inferred from homology"/>
<evidence type="ECO:0000256" key="6">
    <source>
        <dbReference type="ARBA" id="ARBA00023136"/>
    </source>
</evidence>
<evidence type="ECO:0000256" key="5">
    <source>
        <dbReference type="ARBA" id="ARBA00022989"/>
    </source>
</evidence>
<keyword evidence="6 7" id="KW-0472">Membrane</keyword>